<organism evidence="1 2">
    <name type="scientific">Methanobrevibacter smithii DSM 2374</name>
    <dbReference type="NCBI Taxonomy" id="521002"/>
    <lineage>
        <taxon>Archaea</taxon>
        <taxon>Methanobacteriati</taxon>
        <taxon>Methanobacteriota</taxon>
        <taxon>Methanomada group</taxon>
        <taxon>Methanobacteria</taxon>
        <taxon>Methanobacteriales</taxon>
        <taxon>Methanobacteriaceae</taxon>
        <taxon>Methanobrevibacter</taxon>
    </lineage>
</organism>
<dbReference type="Proteomes" id="UP000004028">
    <property type="component" value="Unassembled WGS sequence"/>
</dbReference>
<accession>D2ZRA7</accession>
<dbReference type="EMBL" id="ABYV02000006">
    <property type="protein sequence ID" value="EFC93804.1"/>
    <property type="molecule type" value="Genomic_DNA"/>
</dbReference>
<sequence>MSESFEIVVFKQEIGKEDKKRYDLVSTKSFLDGEADLKVKKEVLTLSFILGKC</sequence>
<name>D2ZRA7_METSM</name>
<evidence type="ECO:0000313" key="1">
    <source>
        <dbReference type="EMBL" id="EFC93804.1"/>
    </source>
</evidence>
<reference evidence="1 2" key="1">
    <citation type="submission" date="2010-01" db="EMBL/GenBank/DDBJ databases">
        <authorList>
            <person name="Weinstock G."/>
            <person name="Sodergren E."/>
            <person name="Clifton S."/>
            <person name="Fulton L."/>
            <person name="Fulton B."/>
            <person name="Courtney L."/>
            <person name="Fronick C."/>
            <person name="Harrison M."/>
            <person name="Strong C."/>
            <person name="Farmer C."/>
            <person name="Delahaunty K."/>
            <person name="Markovic C."/>
            <person name="Hall O."/>
            <person name="Minx P."/>
            <person name="Tomlinson C."/>
            <person name="Mitreva M."/>
            <person name="Nelson J."/>
            <person name="Hou S."/>
            <person name="Wollam A."/>
            <person name="Pepin K.H."/>
            <person name="Johnson M."/>
            <person name="Bhonagiri V."/>
            <person name="Nash W.E."/>
            <person name="Warren W."/>
            <person name="Chinwalla A."/>
            <person name="Mardis E.R."/>
            <person name="Wilson R.K."/>
        </authorList>
    </citation>
    <scope>NUCLEOTIDE SEQUENCE [LARGE SCALE GENOMIC DNA]</scope>
    <source>
        <strain evidence="1 2">DSM 2374</strain>
    </source>
</reference>
<protein>
    <submittedName>
        <fullName evidence="1">Uncharacterized protein</fullName>
    </submittedName>
</protein>
<comment type="caution">
    <text evidence="1">The sequence shown here is derived from an EMBL/GenBank/DDBJ whole genome shotgun (WGS) entry which is preliminary data.</text>
</comment>
<gene>
    <name evidence="1" type="ORF">METSMIF1_03390</name>
</gene>
<dbReference type="HOGENOM" id="CLU_3057182_0_0_2"/>
<evidence type="ECO:0000313" key="2">
    <source>
        <dbReference type="Proteomes" id="UP000004028"/>
    </source>
</evidence>
<proteinExistence type="predicted"/>
<dbReference type="RefSeq" id="WP_004033844.1">
    <property type="nucleotide sequence ID" value="NZ_GG704759.1"/>
</dbReference>
<dbReference type="AlphaFoldDB" id="D2ZRA7"/>